<feature type="transmembrane region" description="Helical" evidence="5">
    <location>
        <begin position="21"/>
        <end position="39"/>
    </location>
</feature>
<dbReference type="InterPro" id="IPR051784">
    <property type="entry name" value="Nod_factor_ABC_transporter"/>
</dbReference>
<dbReference type="InterPro" id="IPR013525">
    <property type="entry name" value="ABC2_TM"/>
</dbReference>
<dbReference type="RefSeq" id="WP_349134606.1">
    <property type="nucleotide sequence ID" value="NZ_JBBMFF010000079.1"/>
</dbReference>
<dbReference type="Pfam" id="PF01061">
    <property type="entry name" value="ABC2_membrane"/>
    <property type="match status" value="1"/>
</dbReference>
<sequence length="302" mass="31959">MTGLGALIRRNSKLYFKDKGMFFTSLITPMILLVLYVTFLSRTYEGSFRSALAAAGAQVEDSLLHGCVGGQLISSLLAVSCVTVAFCSNLTMVFDKVSGARNDLTVSPVRPAVLSLSYYLATFCTTLLINGIAAAACFGYLALTGWYLSAADVLLVLLDVVILVLFGTALSSCMIFPLSTNGQASAVGTIVSAGYGFVCGAYMPVSSFSPVLQKVIAFLPGTYGTALLRCHAMRGVFAEMRRIGFPAEVVSGIRDSVDCNLYFFGHAVSTGAMYAIMLGSIAALIGLYVLLNRPGHGGKRYG</sequence>
<evidence type="ECO:0000313" key="7">
    <source>
        <dbReference type="EMBL" id="MEQ2509897.1"/>
    </source>
</evidence>
<name>A0ABV1G3G3_9FIRM</name>
<feature type="transmembrane region" description="Helical" evidence="5">
    <location>
        <begin position="72"/>
        <end position="95"/>
    </location>
</feature>
<protein>
    <submittedName>
        <fullName evidence="7">ABC transporter permease</fullName>
    </submittedName>
</protein>
<feature type="transmembrane region" description="Helical" evidence="5">
    <location>
        <begin position="185"/>
        <end position="205"/>
    </location>
</feature>
<gene>
    <name evidence="7" type="ORF">WMO66_01315</name>
</gene>
<evidence type="ECO:0000259" key="6">
    <source>
        <dbReference type="Pfam" id="PF01061"/>
    </source>
</evidence>
<dbReference type="PANTHER" id="PTHR43229:SF2">
    <property type="entry name" value="NODULATION PROTEIN J"/>
    <property type="match status" value="1"/>
</dbReference>
<evidence type="ECO:0000313" key="8">
    <source>
        <dbReference type="Proteomes" id="UP001491552"/>
    </source>
</evidence>
<evidence type="ECO:0000256" key="1">
    <source>
        <dbReference type="ARBA" id="ARBA00004141"/>
    </source>
</evidence>
<proteinExistence type="predicted"/>
<comment type="subcellular location">
    <subcellularLocation>
        <location evidence="1">Membrane</location>
        <topology evidence="1">Multi-pass membrane protein</topology>
    </subcellularLocation>
</comment>
<reference evidence="7 8" key="1">
    <citation type="submission" date="2024-03" db="EMBL/GenBank/DDBJ databases">
        <title>Human intestinal bacterial collection.</title>
        <authorList>
            <person name="Pauvert C."/>
            <person name="Hitch T.C.A."/>
            <person name="Clavel T."/>
        </authorList>
    </citation>
    <scope>NUCLEOTIDE SEQUENCE [LARGE SCALE GENOMIC DNA]</scope>
    <source>
        <strain evidence="7 8">CLA-AA-H192</strain>
    </source>
</reference>
<keyword evidence="4 5" id="KW-0472">Membrane</keyword>
<evidence type="ECO:0000256" key="3">
    <source>
        <dbReference type="ARBA" id="ARBA00022989"/>
    </source>
</evidence>
<keyword evidence="2 5" id="KW-0812">Transmembrane</keyword>
<keyword evidence="8" id="KW-1185">Reference proteome</keyword>
<evidence type="ECO:0000256" key="2">
    <source>
        <dbReference type="ARBA" id="ARBA00022692"/>
    </source>
</evidence>
<dbReference type="EMBL" id="JBBMFF010000079">
    <property type="protein sequence ID" value="MEQ2509897.1"/>
    <property type="molecule type" value="Genomic_DNA"/>
</dbReference>
<organism evidence="7 8">
    <name type="scientific">Faecousia intestinalis</name>
    <dbReference type="NCBI Taxonomy" id="3133167"/>
    <lineage>
        <taxon>Bacteria</taxon>
        <taxon>Bacillati</taxon>
        <taxon>Bacillota</taxon>
        <taxon>Clostridia</taxon>
        <taxon>Eubacteriales</taxon>
        <taxon>Oscillospiraceae</taxon>
        <taxon>Faecousia</taxon>
    </lineage>
</organism>
<evidence type="ECO:0000256" key="4">
    <source>
        <dbReference type="ARBA" id="ARBA00023136"/>
    </source>
</evidence>
<feature type="domain" description="ABC-2 type transporter transmembrane" evidence="6">
    <location>
        <begin position="4"/>
        <end position="229"/>
    </location>
</feature>
<feature type="transmembrane region" description="Helical" evidence="5">
    <location>
        <begin position="116"/>
        <end position="141"/>
    </location>
</feature>
<dbReference type="Proteomes" id="UP001491552">
    <property type="component" value="Unassembled WGS sequence"/>
</dbReference>
<evidence type="ECO:0000256" key="5">
    <source>
        <dbReference type="SAM" id="Phobius"/>
    </source>
</evidence>
<feature type="transmembrane region" description="Helical" evidence="5">
    <location>
        <begin position="271"/>
        <end position="291"/>
    </location>
</feature>
<accession>A0ABV1G3G3</accession>
<feature type="transmembrane region" description="Helical" evidence="5">
    <location>
        <begin position="153"/>
        <end position="178"/>
    </location>
</feature>
<comment type="caution">
    <text evidence="7">The sequence shown here is derived from an EMBL/GenBank/DDBJ whole genome shotgun (WGS) entry which is preliminary data.</text>
</comment>
<dbReference type="PANTHER" id="PTHR43229">
    <property type="entry name" value="NODULATION PROTEIN J"/>
    <property type="match status" value="1"/>
</dbReference>
<keyword evidence="3 5" id="KW-1133">Transmembrane helix</keyword>